<evidence type="ECO:0000256" key="1">
    <source>
        <dbReference type="ARBA" id="ARBA00022801"/>
    </source>
</evidence>
<gene>
    <name evidence="2" type="ORF">IFE19_10265</name>
</gene>
<dbReference type="PANTHER" id="PTHR31377:SF0">
    <property type="entry name" value="AGMATINE DEIMINASE-RELATED"/>
    <property type="match status" value="1"/>
</dbReference>
<name>A0ABX7SIA2_9CAUL</name>
<dbReference type="PANTHER" id="PTHR31377">
    <property type="entry name" value="AGMATINE DEIMINASE-RELATED"/>
    <property type="match status" value="1"/>
</dbReference>
<dbReference type="PROSITE" id="PS51257">
    <property type="entry name" value="PROKAR_LIPOPROTEIN"/>
    <property type="match status" value="1"/>
</dbReference>
<dbReference type="InterPro" id="IPR007466">
    <property type="entry name" value="Peptidyl-Arg-deiminase_porph"/>
</dbReference>
<dbReference type="Gene3D" id="3.75.10.10">
    <property type="entry name" value="L-arginine/glycine Amidinotransferase, Chain A"/>
    <property type="match status" value="1"/>
</dbReference>
<dbReference type="Proteomes" id="UP000663942">
    <property type="component" value="Chromosome"/>
</dbReference>
<protein>
    <submittedName>
        <fullName evidence="2">Agmatine deiminase family protein</fullName>
    </submittedName>
</protein>
<keyword evidence="1" id="KW-0378">Hydrolase</keyword>
<proteinExistence type="predicted"/>
<evidence type="ECO:0000313" key="3">
    <source>
        <dbReference type="Proteomes" id="UP000663942"/>
    </source>
</evidence>
<dbReference type="EMBL" id="CP062006">
    <property type="protein sequence ID" value="QTC86540.1"/>
    <property type="molecule type" value="Genomic_DNA"/>
</dbReference>
<accession>A0ABX7SIA2</accession>
<keyword evidence="3" id="KW-1185">Reference proteome</keyword>
<dbReference type="SUPFAM" id="SSF55909">
    <property type="entry name" value="Pentein"/>
    <property type="match status" value="1"/>
</dbReference>
<dbReference type="Pfam" id="PF04371">
    <property type="entry name" value="PAD_porph"/>
    <property type="match status" value="1"/>
</dbReference>
<dbReference type="RefSeq" id="WP_207822001.1">
    <property type="nucleotide sequence ID" value="NZ_CP062006.1"/>
</dbReference>
<evidence type="ECO:0000313" key="2">
    <source>
        <dbReference type="EMBL" id="QTC86540.1"/>
    </source>
</evidence>
<reference evidence="2 3" key="1">
    <citation type="submission" date="2020-09" db="EMBL/GenBank/DDBJ databases">
        <title>Brevundimonas sp. LVF1 isolated from an oligotrophic pond in Goettingen, Germany.</title>
        <authorList>
            <person name="Friedrich I."/>
            <person name="Klassen A."/>
            <person name="Neubauer H."/>
            <person name="Schneider D."/>
            <person name="Hertel R."/>
            <person name="Daniel R."/>
        </authorList>
    </citation>
    <scope>NUCLEOTIDE SEQUENCE [LARGE SCALE GENOMIC DNA]</scope>
    <source>
        <strain evidence="2 3">LVF1</strain>
    </source>
</reference>
<organism evidence="2 3">
    <name type="scientific">Brevundimonas pondensis</name>
    <dbReference type="NCBI Taxonomy" id="2774189"/>
    <lineage>
        <taxon>Bacteria</taxon>
        <taxon>Pseudomonadati</taxon>
        <taxon>Pseudomonadota</taxon>
        <taxon>Alphaproteobacteria</taxon>
        <taxon>Caulobacterales</taxon>
        <taxon>Caulobacteraceae</taxon>
        <taxon>Brevundimonas</taxon>
    </lineage>
</organism>
<sequence length="362" mass="39131">MNRRHVIKTGIAAFGIGAAGCAAPTLASSARYEMPMESERHTRTLMQWPVSVDVYGSRDLAAVQANIVAIANAISEYEPVAMMAAPGARGFNPDRFSEDVEVWDIPTDDLWCRDSGPTFVKDADGELAVAHIRFNGWGDKQRHRNDGLIAERVAQRLGLPLFDSGVIGEQGGLEHDGAGTMMAHASCWVNDNRNPDLTEDEIAERLGAAIGATKMIWAPGVKDADITDYHIDSLARFTGPGRVLIQIDDELDPDDPWSVAAHETLSILQQATDARGRPLDITRLPEPIDIRGTGDDFVSSYVNYYVCNGAVIAPQFGDRRADAEAREILAALYPGREVVQLNIDALGASGGGIHCATQQQPA</sequence>